<gene>
    <name evidence="1" type="ORF">ERS013200_03115</name>
</gene>
<sequence>MQFNRGWRQRFDLNGEILIELALQFSRTAHAVQATQR</sequence>
<evidence type="ECO:0000313" key="2">
    <source>
        <dbReference type="Proteomes" id="UP000041770"/>
    </source>
</evidence>
<dbReference type="EMBL" id="CWQY01000026">
    <property type="protein sequence ID" value="CSD08411.1"/>
    <property type="molecule type" value="Genomic_DNA"/>
</dbReference>
<evidence type="ECO:0000313" key="1">
    <source>
        <dbReference type="EMBL" id="CSD08411.1"/>
    </source>
</evidence>
<name>A0A655XED6_VIBCL</name>
<dbReference type="AlphaFoldDB" id="A0A655XED6"/>
<protein>
    <submittedName>
        <fullName evidence="1">Uncharacterized protein</fullName>
    </submittedName>
</protein>
<reference evidence="1 2" key="1">
    <citation type="submission" date="2015-07" db="EMBL/GenBank/DDBJ databases">
        <authorList>
            <consortium name="Pathogen Informatics"/>
        </authorList>
    </citation>
    <scope>NUCLEOTIDE SEQUENCE [LARGE SCALE GENOMIC DNA]</scope>
    <source>
        <strain evidence="1 2">A316</strain>
    </source>
</reference>
<proteinExistence type="predicted"/>
<dbReference type="Proteomes" id="UP000041770">
    <property type="component" value="Unassembled WGS sequence"/>
</dbReference>
<organism evidence="1 2">
    <name type="scientific">Vibrio cholerae</name>
    <dbReference type="NCBI Taxonomy" id="666"/>
    <lineage>
        <taxon>Bacteria</taxon>
        <taxon>Pseudomonadati</taxon>
        <taxon>Pseudomonadota</taxon>
        <taxon>Gammaproteobacteria</taxon>
        <taxon>Vibrionales</taxon>
        <taxon>Vibrionaceae</taxon>
        <taxon>Vibrio</taxon>
    </lineage>
</organism>
<accession>A0A655XED6</accession>